<dbReference type="EMBL" id="CAJOBC010089342">
    <property type="protein sequence ID" value="CAF4379499.1"/>
    <property type="molecule type" value="Genomic_DNA"/>
</dbReference>
<dbReference type="OrthoDB" id="10522229at2759"/>
<proteinExistence type="predicted"/>
<dbReference type="CDD" id="cd19757">
    <property type="entry name" value="Bbox1"/>
    <property type="match status" value="1"/>
</dbReference>
<protein>
    <submittedName>
        <fullName evidence="1">Uncharacterized protein</fullName>
    </submittedName>
</protein>
<evidence type="ECO:0000313" key="3">
    <source>
        <dbReference type="Proteomes" id="UP000663829"/>
    </source>
</evidence>
<dbReference type="InterPro" id="IPR046349">
    <property type="entry name" value="C1-like_sf"/>
</dbReference>
<evidence type="ECO:0000313" key="1">
    <source>
        <dbReference type="EMBL" id="CAF1520024.1"/>
    </source>
</evidence>
<dbReference type="Proteomes" id="UP000681722">
    <property type="component" value="Unassembled WGS sequence"/>
</dbReference>
<comment type="caution">
    <text evidence="1">The sequence shown here is derived from an EMBL/GenBank/DDBJ whole genome shotgun (WGS) entry which is preliminary data.</text>
</comment>
<keyword evidence="3" id="KW-1185">Reference proteome</keyword>
<evidence type="ECO:0000313" key="2">
    <source>
        <dbReference type="EMBL" id="CAF4379499.1"/>
    </source>
</evidence>
<dbReference type="Proteomes" id="UP000663829">
    <property type="component" value="Unassembled WGS sequence"/>
</dbReference>
<name>A0A815UHR0_9BILA</name>
<accession>A0A815UHR0</accession>
<gene>
    <name evidence="1" type="ORF">GPM918_LOCUS37511</name>
    <name evidence="2" type="ORF">SRO942_LOCUS38279</name>
</gene>
<dbReference type="AlphaFoldDB" id="A0A815UHR0"/>
<organism evidence="1 3">
    <name type="scientific">Didymodactylos carnosus</name>
    <dbReference type="NCBI Taxonomy" id="1234261"/>
    <lineage>
        <taxon>Eukaryota</taxon>
        <taxon>Metazoa</taxon>
        <taxon>Spiralia</taxon>
        <taxon>Gnathifera</taxon>
        <taxon>Rotifera</taxon>
        <taxon>Eurotatoria</taxon>
        <taxon>Bdelloidea</taxon>
        <taxon>Philodinida</taxon>
        <taxon>Philodinidae</taxon>
        <taxon>Didymodactylos</taxon>
    </lineage>
</organism>
<dbReference type="EMBL" id="CAJNOQ010023791">
    <property type="protein sequence ID" value="CAF1520024.1"/>
    <property type="molecule type" value="Genomic_DNA"/>
</dbReference>
<dbReference type="SUPFAM" id="SSF57889">
    <property type="entry name" value="Cysteine-rich domain"/>
    <property type="match status" value="1"/>
</dbReference>
<sequence>METSVMKQLVESAIQCTSCMRSINDEILYRCVECNDNRIYCEECGQFVHQRQQRHHGYSGINIRQVQRINETQLQSDQNQGERYLHYLISQYHIATDTARINIMKRASGFIVAIKSGEGAAKAIAVNAVDLVVDLDHGVKNLSVNAAHMASSMNNIASAMAPVATSAGIAAGIVTGLELCYITYKFFIGDISDWAAYGRLVTRSIATGVTSVVGNCCGYLAGALVGGGIGMVAGPGGAAAGAFIGAVIGSIFGSIVRGASAAYAFDKCWPDNEQKSRKKLVNEALMQYGYTENDVKIPLTQCSKSPQRSSSVFCDCDDE</sequence>
<reference evidence="1" key="1">
    <citation type="submission" date="2021-02" db="EMBL/GenBank/DDBJ databases">
        <authorList>
            <person name="Nowell W R."/>
        </authorList>
    </citation>
    <scope>NUCLEOTIDE SEQUENCE</scope>
</reference>